<dbReference type="Proteomes" id="UP001149140">
    <property type="component" value="Unassembled WGS sequence"/>
</dbReference>
<dbReference type="Pfam" id="PF13281">
    <property type="entry name" value="MAP3K_TRAF_bd"/>
    <property type="match status" value="1"/>
</dbReference>
<evidence type="ECO:0000259" key="1">
    <source>
        <dbReference type="Pfam" id="PF13281"/>
    </source>
</evidence>
<name>A0A9X3MRA0_9ACTN</name>
<reference evidence="2" key="1">
    <citation type="submission" date="2022-10" db="EMBL/GenBank/DDBJ databases">
        <title>The WGS of Solirubrobacter ginsenosidimutans DSM 21036.</title>
        <authorList>
            <person name="Jiang Z."/>
        </authorList>
    </citation>
    <scope>NUCLEOTIDE SEQUENCE</scope>
    <source>
        <strain evidence="2">DSM 21036</strain>
    </source>
</reference>
<evidence type="ECO:0000313" key="2">
    <source>
        <dbReference type="EMBL" id="MDA0160917.1"/>
    </source>
</evidence>
<comment type="caution">
    <text evidence="2">The sequence shown here is derived from an EMBL/GenBank/DDBJ whole genome shotgun (WGS) entry which is preliminary data.</text>
</comment>
<dbReference type="RefSeq" id="WP_270040042.1">
    <property type="nucleotide sequence ID" value="NZ_JAPDOD010000008.1"/>
</dbReference>
<feature type="domain" description="MAP3K TRAFs-binding" evidence="1">
    <location>
        <begin position="82"/>
        <end position="421"/>
    </location>
</feature>
<dbReference type="InterPro" id="IPR011990">
    <property type="entry name" value="TPR-like_helical_dom_sf"/>
</dbReference>
<gene>
    <name evidence="2" type="ORF">OM076_11625</name>
</gene>
<evidence type="ECO:0000313" key="3">
    <source>
        <dbReference type="Proteomes" id="UP001149140"/>
    </source>
</evidence>
<dbReference type="AlphaFoldDB" id="A0A9X3MRA0"/>
<sequence>MAQHPLCFVVMPFGIKPDGRGGTVDFDAVYADLLAPAIREAELDPLRADQELVGGIIHKPMYERLILSDYAIADLTTANANVFYELGVRHAVRPYSTVLVNADINRPPFDLAPDRAVRYKLDRSGRPADPAADKAPIVKSLEAARDALTDSPVFQLIGDLSRPEIDRLKTDVFRERAEYSVATKQRLANARAQGADSLRDEERRLGRFEDVEAGVLVDLLLSYRAARAWDDMTRLVESVPEPIRRTLMVREQYGFALNRAGRSSEAERVVQELIASHGPSSETYGLLGRVYKDRWDKERAGSVLKARGHLDKAIGAYLRGFEADWRDAYPGVNAVTLMEIREPGGKDQRALVPVVAYANRRRIDSGAPDYWDHATRLELAVVGGDREEAMAGAMAALAAVREPWEPGSTANNLSLIREARAIGGVVVDWTDEIERELVAAASDPTAAARP</sequence>
<dbReference type="EMBL" id="JAPDOD010000008">
    <property type="protein sequence ID" value="MDA0160917.1"/>
    <property type="molecule type" value="Genomic_DNA"/>
</dbReference>
<keyword evidence="3" id="KW-1185">Reference proteome</keyword>
<dbReference type="Gene3D" id="1.25.40.10">
    <property type="entry name" value="Tetratricopeptide repeat domain"/>
    <property type="match status" value="1"/>
</dbReference>
<dbReference type="InterPro" id="IPR025136">
    <property type="entry name" value="MAP3K_TRAF-bd"/>
</dbReference>
<protein>
    <submittedName>
        <fullName evidence="2">DUF4071 domain-containing protein</fullName>
    </submittedName>
</protein>
<organism evidence="2 3">
    <name type="scientific">Solirubrobacter ginsenosidimutans</name>
    <dbReference type="NCBI Taxonomy" id="490573"/>
    <lineage>
        <taxon>Bacteria</taxon>
        <taxon>Bacillati</taxon>
        <taxon>Actinomycetota</taxon>
        <taxon>Thermoleophilia</taxon>
        <taxon>Solirubrobacterales</taxon>
        <taxon>Solirubrobacteraceae</taxon>
        <taxon>Solirubrobacter</taxon>
    </lineage>
</organism>
<proteinExistence type="predicted"/>
<accession>A0A9X3MRA0</accession>